<evidence type="ECO:0008006" key="3">
    <source>
        <dbReference type="Google" id="ProtNLM"/>
    </source>
</evidence>
<dbReference type="InterPro" id="IPR011664">
    <property type="entry name" value="Abi_system_AbiD/AbiF-like"/>
</dbReference>
<dbReference type="Proteomes" id="UP000217720">
    <property type="component" value="Unassembled WGS sequence"/>
</dbReference>
<evidence type="ECO:0000313" key="1">
    <source>
        <dbReference type="EMBL" id="PCC52004.1"/>
    </source>
</evidence>
<dbReference type="Pfam" id="PF07751">
    <property type="entry name" value="Abi_2"/>
    <property type="match status" value="1"/>
</dbReference>
<reference evidence="1 2" key="1">
    <citation type="journal article" date="2017" name="Elife">
        <title>Extensive horizontal gene transfer in cheese-associated bacteria.</title>
        <authorList>
            <person name="Bonham K.S."/>
            <person name="Wolfe B.E."/>
            <person name="Dutton R.J."/>
        </authorList>
    </citation>
    <scope>NUCLEOTIDE SEQUENCE [LARGE SCALE GENOMIC DNA]</scope>
    <source>
        <strain evidence="1 2">900_6</strain>
    </source>
</reference>
<comment type="caution">
    <text evidence="1">The sequence shown here is derived from an EMBL/GenBank/DDBJ whole genome shotgun (WGS) entry which is preliminary data.</text>
</comment>
<gene>
    <name evidence="1" type="ORF">CIK62_00805</name>
</gene>
<proteinExistence type="predicted"/>
<organism evidence="1 2">
    <name type="scientific">Brevibacterium aurantiacum</name>
    <dbReference type="NCBI Taxonomy" id="273384"/>
    <lineage>
        <taxon>Bacteria</taxon>
        <taxon>Bacillati</taxon>
        <taxon>Actinomycetota</taxon>
        <taxon>Actinomycetes</taxon>
        <taxon>Micrococcales</taxon>
        <taxon>Brevibacteriaceae</taxon>
        <taxon>Brevibacterium</taxon>
    </lineage>
</organism>
<accession>A0A2A3ZKG5</accession>
<evidence type="ECO:0000313" key="2">
    <source>
        <dbReference type="Proteomes" id="UP000217720"/>
    </source>
</evidence>
<sequence>MSCMHFTKAFKEREDLITDLAEAGLKIPNHARALGFLTRVGYHRSGAYRYVFRELLPADQINAAMREYRAATYMTGASIDHVITLEEFDMKLARICLDGTLDFEIRLRASIAHALARLDPAAHLDRNCLDTAKCNTLIPRSQPPQTKFQAWKRTVDRAIGSAKPEEDFVAHHLAKYPSQPLPVWAVTELLSFGSLPYLFELMKSADARAVANDFGFMHPAPFGKVVRAVADLRNYCAHGSRLFNRHFKRAQSIAPRHTAGPLLDHVSTPGYSRTSTESKRLYINAAVLAFMLRSHSEPSDWPARFRDHILSFSLPLITPEGHRVVTPELDMGFPASWNTKLLWQ</sequence>
<dbReference type="AlphaFoldDB" id="A0A2A3ZKG5"/>
<name>A0A2A3ZKG5_BREAU</name>
<protein>
    <recommendedName>
        <fullName evidence="3">Abortive infection bacteriophage resistance protein</fullName>
    </recommendedName>
</protein>
<dbReference type="EMBL" id="NRGO01000001">
    <property type="protein sequence ID" value="PCC52004.1"/>
    <property type="molecule type" value="Genomic_DNA"/>
</dbReference>